<dbReference type="SUPFAM" id="SSF52402">
    <property type="entry name" value="Adenine nucleotide alpha hydrolases-like"/>
    <property type="match status" value="2"/>
</dbReference>
<comment type="caution">
    <text evidence="3">The sequence shown here is derived from an EMBL/GenBank/DDBJ whole genome shotgun (WGS) entry which is preliminary data.</text>
</comment>
<dbReference type="RefSeq" id="WP_387412017.1">
    <property type="nucleotide sequence ID" value="NZ_JBIASD010000009.1"/>
</dbReference>
<comment type="similarity">
    <text evidence="1">Belongs to the universal stress protein A family.</text>
</comment>
<sequence length="295" mass="30964">MANPIVVGADGSPSAAAAVEWAADEAVRKELPLKVVHAVYHLPYVGATYVVPGLEDALTRAGRRFLEEAERLAWARHPDMDTSVALLDGPPGRVLAAQSAQASELVVGGRGRGGFVGMLLGSVSAHVAGHAAAPVVVVRPDYTPMRAEVVVGIDGSAECEPALGYAFEQARLLGCPLRAVYGWQLPSEISSGWFVRDSEDVQRMRDRLVMGALATWRATYPDVPADVKVIHDHPVTALVEASRDAALLVVGSRGRGAVGSAVLGSVSRGVLHHARCPVAVVRHPPAADTTTPAVH</sequence>
<evidence type="ECO:0000313" key="4">
    <source>
        <dbReference type="Proteomes" id="UP001602013"/>
    </source>
</evidence>
<evidence type="ECO:0000313" key="3">
    <source>
        <dbReference type="EMBL" id="MFF3667160.1"/>
    </source>
</evidence>
<dbReference type="InterPro" id="IPR014729">
    <property type="entry name" value="Rossmann-like_a/b/a_fold"/>
</dbReference>
<dbReference type="InterPro" id="IPR006016">
    <property type="entry name" value="UspA"/>
</dbReference>
<reference evidence="3 4" key="1">
    <citation type="submission" date="2024-10" db="EMBL/GenBank/DDBJ databases">
        <title>The Natural Products Discovery Center: Release of the First 8490 Sequenced Strains for Exploring Actinobacteria Biosynthetic Diversity.</title>
        <authorList>
            <person name="Kalkreuter E."/>
            <person name="Kautsar S.A."/>
            <person name="Yang D."/>
            <person name="Bader C.D."/>
            <person name="Teijaro C.N."/>
            <person name="Fluegel L."/>
            <person name="Davis C.M."/>
            <person name="Simpson J.R."/>
            <person name="Lauterbach L."/>
            <person name="Steele A.D."/>
            <person name="Gui C."/>
            <person name="Meng S."/>
            <person name="Li G."/>
            <person name="Viehrig K."/>
            <person name="Ye F."/>
            <person name="Su P."/>
            <person name="Kiefer A.F."/>
            <person name="Nichols A."/>
            <person name="Cepeda A.J."/>
            <person name="Yan W."/>
            <person name="Fan B."/>
            <person name="Jiang Y."/>
            <person name="Adhikari A."/>
            <person name="Zheng C.-J."/>
            <person name="Schuster L."/>
            <person name="Cowan T.M."/>
            <person name="Smanski M.J."/>
            <person name="Chevrette M.G."/>
            <person name="De Carvalho L.P.S."/>
            <person name="Shen B."/>
        </authorList>
    </citation>
    <scope>NUCLEOTIDE SEQUENCE [LARGE SCALE GENOMIC DNA]</scope>
    <source>
        <strain evidence="3 4">NPDC002173</strain>
    </source>
</reference>
<dbReference type="PANTHER" id="PTHR46553">
    <property type="entry name" value="ADENINE NUCLEOTIDE ALPHA HYDROLASES-LIKE SUPERFAMILY PROTEIN"/>
    <property type="match status" value="1"/>
</dbReference>
<evidence type="ECO:0000259" key="2">
    <source>
        <dbReference type="Pfam" id="PF00582"/>
    </source>
</evidence>
<feature type="domain" description="UspA" evidence="2">
    <location>
        <begin position="146"/>
        <end position="282"/>
    </location>
</feature>
<dbReference type="EMBL" id="JBIASD010000009">
    <property type="protein sequence ID" value="MFF3667160.1"/>
    <property type="molecule type" value="Genomic_DNA"/>
</dbReference>
<evidence type="ECO:0000256" key="1">
    <source>
        <dbReference type="ARBA" id="ARBA00008791"/>
    </source>
</evidence>
<feature type="domain" description="UspA" evidence="2">
    <location>
        <begin position="1"/>
        <end position="139"/>
    </location>
</feature>
<dbReference type="InterPro" id="IPR006015">
    <property type="entry name" value="Universal_stress_UspA"/>
</dbReference>
<keyword evidence="4" id="KW-1185">Reference proteome</keyword>
<dbReference type="PRINTS" id="PR01438">
    <property type="entry name" value="UNVRSLSTRESS"/>
</dbReference>
<gene>
    <name evidence="3" type="ORF">ACFYXI_16290</name>
</gene>
<accession>A0ABW6SQA8</accession>
<dbReference type="Pfam" id="PF00582">
    <property type="entry name" value="Usp"/>
    <property type="match status" value="2"/>
</dbReference>
<protein>
    <submittedName>
        <fullName evidence="3">Universal stress protein</fullName>
    </submittedName>
</protein>
<dbReference type="PANTHER" id="PTHR46553:SF3">
    <property type="entry name" value="ADENINE NUCLEOTIDE ALPHA HYDROLASES-LIKE SUPERFAMILY PROTEIN"/>
    <property type="match status" value="1"/>
</dbReference>
<name>A0ABW6SQA8_9ACTN</name>
<proteinExistence type="inferred from homology"/>
<dbReference type="Gene3D" id="3.40.50.620">
    <property type="entry name" value="HUPs"/>
    <property type="match status" value="2"/>
</dbReference>
<dbReference type="Proteomes" id="UP001602013">
    <property type="component" value="Unassembled WGS sequence"/>
</dbReference>
<organism evidence="3 4">
    <name type="scientific">Microtetraspora malaysiensis</name>
    <dbReference type="NCBI Taxonomy" id="161358"/>
    <lineage>
        <taxon>Bacteria</taxon>
        <taxon>Bacillati</taxon>
        <taxon>Actinomycetota</taxon>
        <taxon>Actinomycetes</taxon>
        <taxon>Streptosporangiales</taxon>
        <taxon>Streptosporangiaceae</taxon>
        <taxon>Microtetraspora</taxon>
    </lineage>
</organism>